<organism evidence="2 3">
    <name type="scientific">Mycoplasmopsis maculosa</name>
    <dbReference type="NCBI Taxonomy" id="114885"/>
    <lineage>
        <taxon>Bacteria</taxon>
        <taxon>Bacillati</taxon>
        <taxon>Mycoplasmatota</taxon>
        <taxon>Mycoplasmoidales</taxon>
        <taxon>Metamycoplasmataceae</taxon>
        <taxon>Mycoplasmopsis</taxon>
    </lineage>
</organism>
<feature type="transmembrane region" description="Helical" evidence="1">
    <location>
        <begin position="67"/>
        <end position="93"/>
    </location>
</feature>
<dbReference type="AlphaFoldDB" id="A0A449B4F7"/>
<keyword evidence="3" id="KW-1185">Reference proteome</keyword>
<name>A0A449B4F7_9BACT</name>
<feature type="transmembrane region" description="Helical" evidence="1">
    <location>
        <begin position="137"/>
        <end position="158"/>
    </location>
</feature>
<evidence type="ECO:0000256" key="1">
    <source>
        <dbReference type="SAM" id="Phobius"/>
    </source>
</evidence>
<evidence type="ECO:0000313" key="3">
    <source>
        <dbReference type="Proteomes" id="UP000290243"/>
    </source>
</evidence>
<keyword evidence="1" id="KW-1133">Transmembrane helix</keyword>
<protein>
    <submittedName>
        <fullName evidence="2">Uncharacterized protein</fullName>
    </submittedName>
</protein>
<sequence length="276" mass="32257">MNRGFYFVFVLLIAAFILILNWINFSLKENGKHAIYKASYAKKYFIRHKYRVRDSAFDILRMHIKPFLIWLIIFNILLIITLLTTLSLAALVINTEVTNVENVSTTDKNLIILGEEAVNSNNQASSFTFGEKIGYSISYFILALVVIFQMAWTLTYLLRTIINYKNISEWEIINKAFDFKEVNYEQIKKSPNFLRKSADFKIVKNKIAIAKFNNSTLLNDYSDGEVPNKEILHYWTIQDYDKVLVNGKKVNYDNILLRYNEIVQIMAPEIEDDLED</sequence>
<accession>A0A449B4F7</accession>
<reference evidence="2 3" key="1">
    <citation type="submission" date="2019-01" db="EMBL/GenBank/DDBJ databases">
        <authorList>
            <consortium name="Pathogen Informatics"/>
        </authorList>
    </citation>
    <scope>NUCLEOTIDE SEQUENCE [LARGE SCALE GENOMIC DNA]</scope>
    <source>
        <strain evidence="2 3">NCTC10168</strain>
    </source>
</reference>
<evidence type="ECO:0000313" key="2">
    <source>
        <dbReference type="EMBL" id="VEU75493.1"/>
    </source>
</evidence>
<feature type="transmembrane region" description="Helical" evidence="1">
    <location>
        <begin position="6"/>
        <end position="27"/>
    </location>
</feature>
<proteinExistence type="predicted"/>
<dbReference type="OrthoDB" id="396977at2"/>
<dbReference type="Proteomes" id="UP000290243">
    <property type="component" value="Chromosome"/>
</dbReference>
<dbReference type="EMBL" id="LR215037">
    <property type="protein sequence ID" value="VEU75493.1"/>
    <property type="molecule type" value="Genomic_DNA"/>
</dbReference>
<keyword evidence="1" id="KW-0472">Membrane</keyword>
<keyword evidence="1" id="KW-0812">Transmembrane</keyword>
<dbReference type="KEGG" id="mmau:NCTC10168_00415"/>
<dbReference type="NCBIfam" id="NF045996">
    <property type="entry name" value="MAG0920_fam"/>
    <property type="match status" value="1"/>
</dbReference>
<gene>
    <name evidence="2" type="ORF">NCTC10168_00415</name>
</gene>
<dbReference type="RefSeq" id="WP_129646634.1">
    <property type="nucleotide sequence ID" value="NZ_LR215037.1"/>
</dbReference>